<keyword evidence="2" id="KW-0812">Transmembrane</keyword>
<feature type="transmembrane region" description="Helical" evidence="2">
    <location>
        <begin position="6"/>
        <end position="27"/>
    </location>
</feature>
<comment type="caution">
    <text evidence="4">The sequence shown here is derived from an EMBL/GenBank/DDBJ whole genome shotgun (WGS) entry which is preliminary data.</text>
</comment>
<dbReference type="Pfam" id="PF13529">
    <property type="entry name" value="Peptidase_C39_2"/>
    <property type="match status" value="1"/>
</dbReference>
<dbReference type="InterPro" id="IPR039564">
    <property type="entry name" value="Peptidase_C39-like"/>
</dbReference>
<keyword evidence="2" id="KW-1133">Transmembrane helix</keyword>
<organism evidence="4 5">
    <name type="scientific">Candidatus Roizmanbacteria bacterium CG_4_8_14_3_um_filter_36_10</name>
    <dbReference type="NCBI Taxonomy" id="1974834"/>
    <lineage>
        <taxon>Bacteria</taxon>
        <taxon>Candidatus Roizmaniibacteriota</taxon>
    </lineage>
</organism>
<name>A0A2M8GMQ1_9BACT</name>
<proteinExistence type="predicted"/>
<reference evidence="5" key="1">
    <citation type="submission" date="2017-09" db="EMBL/GenBank/DDBJ databases">
        <title>Depth-based differentiation of microbial function through sediment-hosted aquifers and enrichment of novel symbionts in the deep terrestrial subsurface.</title>
        <authorList>
            <person name="Probst A.J."/>
            <person name="Ladd B."/>
            <person name="Jarett J.K."/>
            <person name="Geller-Mcgrath D.E."/>
            <person name="Sieber C.M.K."/>
            <person name="Emerson J.B."/>
            <person name="Anantharaman K."/>
            <person name="Thomas B.C."/>
            <person name="Malmstrom R."/>
            <person name="Stieglmeier M."/>
            <person name="Klingl A."/>
            <person name="Woyke T."/>
            <person name="Ryan C.M."/>
            <person name="Banfield J.F."/>
        </authorList>
    </citation>
    <scope>NUCLEOTIDE SEQUENCE [LARGE SCALE GENOMIC DNA]</scope>
</reference>
<evidence type="ECO:0000313" key="4">
    <source>
        <dbReference type="EMBL" id="PJC81833.1"/>
    </source>
</evidence>
<feature type="compositionally biased region" description="Low complexity" evidence="1">
    <location>
        <begin position="36"/>
        <end position="53"/>
    </location>
</feature>
<evidence type="ECO:0000313" key="5">
    <source>
        <dbReference type="Proteomes" id="UP000229370"/>
    </source>
</evidence>
<keyword evidence="2" id="KW-0472">Membrane</keyword>
<dbReference type="AlphaFoldDB" id="A0A2M8GMQ1"/>
<accession>A0A2M8GMQ1</accession>
<protein>
    <recommendedName>
        <fullName evidence="3">Peptidase C39-like domain-containing protein</fullName>
    </recommendedName>
</protein>
<evidence type="ECO:0000256" key="2">
    <source>
        <dbReference type="SAM" id="Phobius"/>
    </source>
</evidence>
<evidence type="ECO:0000256" key="1">
    <source>
        <dbReference type="SAM" id="MobiDB-lite"/>
    </source>
</evidence>
<feature type="region of interest" description="Disordered" evidence="1">
    <location>
        <begin position="36"/>
        <end position="56"/>
    </location>
</feature>
<evidence type="ECO:0000259" key="3">
    <source>
        <dbReference type="Pfam" id="PF13529"/>
    </source>
</evidence>
<feature type="domain" description="Peptidase C39-like" evidence="3">
    <location>
        <begin position="208"/>
        <end position="346"/>
    </location>
</feature>
<dbReference type="EMBL" id="PFQK01000048">
    <property type="protein sequence ID" value="PJC81833.1"/>
    <property type="molecule type" value="Genomic_DNA"/>
</dbReference>
<dbReference type="Proteomes" id="UP000229370">
    <property type="component" value="Unassembled WGS sequence"/>
</dbReference>
<gene>
    <name evidence="4" type="ORF">CO007_02730</name>
</gene>
<sequence>MNKKIIIPLTAILIVLIAITVILPIFLRPKQSDLNQTKNQTKTTTGQSSTSETSAKKYLTNQSIKQKLPYETNDFRVEYSTDKNKVIITKKTFQADQKVDQWLEENKPGDYIVRDETQNGQDSDMAGNPEINPYLSPGAEPSATLSATPTNNSNVKLITDLLSILLDLGKNTQTIPTNQLTPTPFLSIFPINPTSGNPPNPPNGDLIYYSQCGGSFDSYSLPSGCTLCRAGCGPTTVAMITASYIDNSITPQTIVDLYKQKGYFLGCAGSRYSDAKNALESYGITTTDYLLYSLETIDQVAADFKNYINNGWTIFVLANYCDAGCGHFFWITDVSANNDTWAYDPYYGRFQSPPYNEKSRYPFPKYRVAFGVKK</sequence>